<dbReference type="Gene3D" id="1.10.630.10">
    <property type="entry name" value="Cytochrome P450"/>
    <property type="match status" value="1"/>
</dbReference>
<dbReference type="Proteomes" id="UP000766336">
    <property type="component" value="Unassembled WGS sequence"/>
</dbReference>
<accession>A0ABS5QK45</accession>
<keyword evidence="9" id="KW-1185">Reference proteome</keyword>
<dbReference type="InterPro" id="IPR050196">
    <property type="entry name" value="Cytochrome_P450_Monoox"/>
</dbReference>
<comment type="caution">
    <text evidence="8">The sequence shown here is derived from an EMBL/GenBank/DDBJ whole genome shotgun (WGS) entry which is preliminary data.</text>
</comment>
<dbReference type="SUPFAM" id="SSF48264">
    <property type="entry name" value="Cytochrome P450"/>
    <property type="match status" value="1"/>
</dbReference>
<evidence type="ECO:0000256" key="6">
    <source>
        <dbReference type="ARBA" id="ARBA00023033"/>
    </source>
</evidence>
<keyword evidence="3 7" id="KW-0479">Metal-binding</keyword>
<comment type="similarity">
    <text evidence="1 7">Belongs to the cytochrome P450 family.</text>
</comment>
<organism evidence="8 9">
    <name type="scientific">Roseococcus pinisoli</name>
    <dbReference type="NCBI Taxonomy" id="2835040"/>
    <lineage>
        <taxon>Bacteria</taxon>
        <taxon>Pseudomonadati</taxon>
        <taxon>Pseudomonadota</taxon>
        <taxon>Alphaproteobacteria</taxon>
        <taxon>Acetobacterales</taxon>
        <taxon>Roseomonadaceae</taxon>
        <taxon>Roseococcus</taxon>
    </lineage>
</organism>
<keyword evidence="6 7" id="KW-0503">Monooxygenase</keyword>
<evidence type="ECO:0000313" key="8">
    <source>
        <dbReference type="EMBL" id="MBS7813382.1"/>
    </source>
</evidence>
<evidence type="ECO:0000256" key="5">
    <source>
        <dbReference type="ARBA" id="ARBA00023004"/>
    </source>
</evidence>
<evidence type="ECO:0000256" key="7">
    <source>
        <dbReference type="RuleBase" id="RU000461"/>
    </source>
</evidence>
<evidence type="ECO:0000256" key="1">
    <source>
        <dbReference type="ARBA" id="ARBA00010617"/>
    </source>
</evidence>
<proteinExistence type="inferred from homology"/>
<protein>
    <submittedName>
        <fullName evidence="8">Cytochrome P450</fullName>
    </submittedName>
</protein>
<dbReference type="PANTHER" id="PTHR24291">
    <property type="entry name" value="CYTOCHROME P450 FAMILY 4"/>
    <property type="match status" value="1"/>
</dbReference>
<reference evidence="8 9" key="1">
    <citation type="submission" date="2021-05" db="EMBL/GenBank/DDBJ databases">
        <title>Roseococcus sp. XZZS9, whole genome shotgun sequencing project.</title>
        <authorList>
            <person name="Zhao G."/>
            <person name="Shen L."/>
        </authorList>
    </citation>
    <scope>NUCLEOTIDE SEQUENCE [LARGE SCALE GENOMIC DNA]</scope>
    <source>
        <strain evidence="8 9">XZZS9</strain>
    </source>
</reference>
<sequence>MVPAYPAALTAPPGIIRQAVLARRSLLYGWTEDCYDASDFEFRLLRRQVCVFNAPASVKSVLVTENSLFERKGAMMRRSLEPLLGDGLFISDGDTWQRRRPLVADLVHKARLPLFGPAMTNGVTELVDHWLTLCAGEEVDLLPTMATLTAGIIARAVFGVSLAGEALREIVEGFAAYQAQVDSLNLLYFLGNPEGRSLHGNRKLAETVGRIRSVIEDVIASHRRGEGDEDSMIAAMLRRGHFEGEAGLRNEAVTLFMAGHETTATTLTWALYILGKAPWAVEALRQEVDSISGGQPVEVGDVPNLLLTRAIIDETMRLYPPVPILPRQALRDARIGSLDVEQDALVLVCPWLLHRSPDLWDDPMAFRPERFLGEARPQPYSYLPFSAGPRLCPGMSFGINEAVICLATIMGRMHLELRPGFVATPVCRLSLRPRHPILAQVRPR</sequence>
<dbReference type="InterPro" id="IPR017972">
    <property type="entry name" value="Cyt_P450_CS"/>
</dbReference>
<keyword evidence="5 7" id="KW-0408">Iron</keyword>
<dbReference type="PANTHER" id="PTHR24291:SF50">
    <property type="entry name" value="BIFUNCTIONAL ALBAFLAVENONE MONOOXYGENASE_TERPENE SYNTHASE"/>
    <property type="match status" value="1"/>
</dbReference>
<keyword evidence="4 7" id="KW-0560">Oxidoreductase</keyword>
<keyword evidence="2 7" id="KW-0349">Heme</keyword>
<evidence type="ECO:0000256" key="2">
    <source>
        <dbReference type="ARBA" id="ARBA00022617"/>
    </source>
</evidence>
<dbReference type="Pfam" id="PF00067">
    <property type="entry name" value="p450"/>
    <property type="match status" value="1"/>
</dbReference>
<dbReference type="InterPro" id="IPR001128">
    <property type="entry name" value="Cyt_P450"/>
</dbReference>
<dbReference type="PRINTS" id="PR00385">
    <property type="entry name" value="P450"/>
</dbReference>
<evidence type="ECO:0000256" key="4">
    <source>
        <dbReference type="ARBA" id="ARBA00023002"/>
    </source>
</evidence>
<name>A0ABS5QK45_9PROT</name>
<dbReference type="PRINTS" id="PR00463">
    <property type="entry name" value="EP450I"/>
</dbReference>
<evidence type="ECO:0000256" key="3">
    <source>
        <dbReference type="ARBA" id="ARBA00022723"/>
    </source>
</evidence>
<dbReference type="InterPro" id="IPR036396">
    <property type="entry name" value="Cyt_P450_sf"/>
</dbReference>
<dbReference type="RefSeq" id="WP_213672065.1">
    <property type="nucleotide sequence ID" value="NZ_JAHCDA010000004.1"/>
</dbReference>
<dbReference type="EMBL" id="JAHCDA010000004">
    <property type="protein sequence ID" value="MBS7813382.1"/>
    <property type="molecule type" value="Genomic_DNA"/>
</dbReference>
<evidence type="ECO:0000313" key="9">
    <source>
        <dbReference type="Proteomes" id="UP000766336"/>
    </source>
</evidence>
<gene>
    <name evidence="8" type="ORF">KHU32_20740</name>
</gene>
<dbReference type="PROSITE" id="PS00086">
    <property type="entry name" value="CYTOCHROME_P450"/>
    <property type="match status" value="1"/>
</dbReference>
<dbReference type="InterPro" id="IPR002401">
    <property type="entry name" value="Cyt_P450_E_grp-I"/>
</dbReference>